<comment type="caution">
    <text evidence="1">The sequence shown here is derived from an EMBL/GenBank/DDBJ whole genome shotgun (WGS) entry which is preliminary data.</text>
</comment>
<organism evidence="1 2">
    <name type="scientific">Caerostris darwini</name>
    <dbReference type="NCBI Taxonomy" id="1538125"/>
    <lineage>
        <taxon>Eukaryota</taxon>
        <taxon>Metazoa</taxon>
        <taxon>Ecdysozoa</taxon>
        <taxon>Arthropoda</taxon>
        <taxon>Chelicerata</taxon>
        <taxon>Arachnida</taxon>
        <taxon>Araneae</taxon>
        <taxon>Araneomorphae</taxon>
        <taxon>Entelegynae</taxon>
        <taxon>Araneoidea</taxon>
        <taxon>Araneidae</taxon>
        <taxon>Caerostris</taxon>
    </lineage>
</organism>
<dbReference type="EMBL" id="BPLQ01011039">
    <property type="protein sequence ID" value="GIY55069.1"/>
    <property type="molecule type" value="Genomic_DNA"/>
</dbReference>
<gene>
    <name evidence="1" type="ORF">CDAR_191551</name>
</gene>
<accession>A0AAV4UBL7</accession>
<evidence type="ECO:0000313" key="1">
    <source>
        <dbReference type="EMBL" id="GIY55069.1"/>
    </source>
</evidence>
<dbReference type="AlphaFoldDB" id="A0AAV4UBL7"/>
<dbReference type="Proteomes" id="UP001054837">
    <property type="component" value="Unassembled WGS sequence"/>
</dbReference>
<evidence type="ECO:0000313" key="2">
    <source>
        <dbReference type="Proteomes" id="UP001054837"/>
    </source>
</evidence>
<protein>
    <submittedName>
        <fullName evidence="1">Uncharacterized protein</fullName>
    </submittedName>
</protein>
<keyword evidence="2" id="KW-1185">Reference proteome</keyword>
<name>A0AAV4UBL7_9ARAC</name>
<sequence length="81" mass="9085">MINREAEERHGSGDQESLGCDLCIPLLASQTNGSFREYPIHHPSCNEKSAGALMAEMSLEQALELMIDNKLCDNRLRPREI</sequence>
<reference evidence="1 2" key="1">
    <citation type="submission" date="2021-06" db="EMBL/GenBank/DDBJ databases">
        <title>Caerostris darwini draft genome.</title>
        <authorList>
            <person name="Kono N."/>
            <person name="Arakawa K."/>
        </authorList>
    </citation>
    <scope>NUCLEOTIDE SEQUENCE [LARGE SCALE GENOMIC DNA]</scope>
</reference>
<proteinExistence type="predicted"/>